<keyword evidence="1 3" id="KW-0489">Methyltransferase</keyword>
<dbReference type="PANTHER" id="PTHR12049:SF7">
    <property type="entry name" value="PROTEIN ARGININE METHYLTRANSFERASE NDUFAF7, MITOCHONDRIAL"/>
    <property type="match status" value="1"/>
</dbReference>
<evidence type="ECO:0000256" key="1">
    <source>
        <dbReference type="ARBA" id="ARBA00022603"/>
    </source>
</evidence>
<dbReference type="Gene3D" id="3.40.50.12710">
    <property type="match status" value="1"/>
</dbReference>
<dbReference type="InterPro" id="IPR003788">
    <property type="entry name" value="NDUFAF7"/>
</dbReference>
<dbReference type="PANTHER" id="PTHR12049">
    <property type="entry name" value="PROTEIN ARGININE METHYLTRANSFERASE NDUFAF7, MITOCHONDRIAL"/>
    <property type="match status" value="1"/>
</dbReference>
<evidence type="ECO:0000313" key="3">
    <source>
        <dbReference type="EMBL" id="OLY43739.1"/>
    </source>
</evidence>
<dbReference type="AlphaFoldDB" id="A0A1R0FA18"/>
<dbReference type="Proteomes" id="UP000187344">
    <property type="component" value="Unassembled WGS sequence"/>
</dbReference>
<name>A0A1R0FA18_9HYPH</name>
<organism evidence="3 4">
    <name type="scientific">Bartonella apis</name>
    <dbReference type="NCBI Taxonomy" id="1686310"/>
    <lineage>
        <taxon>Bacteria</taxon>
        <taxon>Pseudomonadati</taxon>
        <taxon>Pseudomonadota</taxon>
        <taxon>Alphaproteobacteria</taxon>
        <taxon>Hyphomicrobiales</taxon>
        <taxon>Bartonellaceae</taxon>
        <taxon>Bartonella</taxon>
    </lineage>
</organism>
<dbReference type="GO" id="GO:0035243">
    <property type="term" value="F:protein-arginine omega-N symmetric methyltransferase activity"/>
    <property type="evidence" value="ECO:0007669"/>
    <property type="project" value="TreeGrafter"/>
</dbReference>
<dbReference type="GO" id="GO:0032259">
    <property type="term" value="P:methylation"/>
    <property type="evidence" value="ECO:0007669"/>
    <property type="project" value="UniProtKB-KW"/>
</dbReference>
<dbReference type="Pfam" id="PF02636">
    <property type="entry name" value="Methyltransf_28"/>
    <property type="match status" value="1"/>
</dbReference>
<comment type="caution">
    <text evidence="3">The sequence shown here is derived from an EMBL/GenBank/DDBJ whole genome shotgun (WGS) entry which is preliminary data.</text>
</comment>
<keyword evidence="4" id="KW-1185">Reference proteome</keyword>
<evidence type="ECO:0000313" key="4">
    <source>
        <dbReference type="Proteomes" id="UP000187344"/>
    </source>
</evidence>
<keyword evidence="2 3" id="KW-0808">Transferase</keyword>
<dbReference type="EMBL" id="LXYT01000001">
    <property type="protein sequence ID" value="OLY43739.1"/>
    <property type="molecule type" value="Genomic_DNA"/>
</dbReference>
<accession>A0A1R0FA18</accession>
<dbReference type="RefSeq" id="WP_075868901.1">
    <property type="nucleotide sequence ID" value="NZ_CAMLCQ010000044.1"/>
</dbReference>
<reference evidence="3 4" key="1">
    <citation type="submission" date="2016-12" db="EMBL/GenBank/DDBJ databases">
        <title>Comparative genomics of Bartonella apis.</title>
        <authorList>
            <person name="Engel P."/>
        </authorList>
    </citation>
    <scope>NUCLEOTIDE SEQUENCE [LARGE SCALE GENOMIC DNA]</scope>
    <source>
        <strain evidence="3 4">PEB0149</strain>
    </source>
</reference>
<protein>
    <submittedName>
        <fullName evidence="3">SAM-dependent methyltransferase, MidA family</fullName>
    </submittedName>
</protein>
<proteinExistence type="predicted"/>
<gene>
    <name evidence="3" type="ORF">PEB0149_011740</name>
</gene>
<dbReference type="SUPFAM" id="SSF53335">
    <property type="entry name" value="S-adenosyl-L-methionine-dependent methyltransferases"/>
    <property type="match status" value="1"/>
</dbReference>
<dbReference type="OrthoDB" id="9794208at2"/>
<sequence>MADLKTKICELIALQGPMRVSTFMTLALSDDQNGYYKHETPFGKEGDFITAPEISQMFGELIGVWVIETFNQLNKPSSFSLCELGPGRGTLMQDLLRVVAKLSPECFKASKVFMVETSDKLIEAQKQALSSYDDKIHWLKDFDKLPDDPLILVANEFLDALPIDQFVKIDGQWYERLIGIDDNDQLEFAVGSNVLDQTSLPKKYQDLPDGSVLELSPARMQFLEQVLKHISTARGSALFIDYGSTGLPYGDTLQAISRHKFKNVFSAPGKDDLTSHVDFSSLEIVAKRHGILSGVITQGAFLTGMGLIERAGQLGANKSPTVQEKIRLDVERLAAPEEMGTLFKVLSLSDSKTGLHRLFTANNTSHN</sequence>
<evidence type="ECO:0000256" key="2">
    <source>
        <dbReference type="ARBA" id="ARBA00022679"/>
    </source>
</evidence>
<dbReference type="InterPro" id="IPR038375">
    <property type="entry name" value="NDUFAF7_sf"/>
</dbReference>
<dbReference type="InterPro" id="IPR029063">
    <property type="entry name" value="SAM-dependent_MTases_sf"/>
</dbReference>